<evidence type="ECO:0000259" key="17">
    <source>
        <dbReference type="PROSITE" id="PS51098"/>
    </source>
</evidence>
<comment type="subcellular location">
    <subcellularLocation>
        <location evidence="1">Cell membrane</location>
        <topology evidence="1">Multi-pass membrane protein</topology>
    </subcellularLocation>
</comment>
<dbReference type="OrthoDB" id="9769191at2"/>
<evidence type="ECO:0000259" key="18">
    <source>
        <dbReference type="PROSITE" id="PS51103"/>
    </source>
</evidence>
<dbReference type="Gene3D" id="3.30.1360.60">
    <property type="entry name" value="Glucose permease domain IIB"/>
    <property type="match status" value="1"/>
</dbReference>
<evidence type="ECO:0000313" key="19">
    <source>
        <dbReference type="EMBL" id="KRN07030.1"/>
    </source>
</evidence>
<dbReference type="NCBIfam" id="TIGR01996">
    <property type="entry name" value="PTS-II-BC-sucr"/>
    <property type="match status" value="1"/>
</dbReference>
<feature type="transmembrane region" description="Helical" evidence="15">
    <location>
        <begin position="444"/>
        <end position="466"/>
    </location>
</feature>
<dbReference type="AlphaFoldDB" id="A0A023CXB7"/>
<evidence type="ECO:0000256" key="11">
    <source>
        <dbReference type="ARBA" id="ARBA00044053"/>
    </source>
</evidence>
<dbReference type="PATRIC" id="fig|1423806.3.peg.609"/>
<dbReference type="PROSITE" id="PS51093">
    <property type="entry name" value="PTS_EIIA_TYPE_1"/>
    <property type="match status" value="1"/>
</dbReference>
<dbReference type="EMBL" id="AYZF01000008">
    <property type="protein sequence ID" value="KRN07030.1"/>
    <property type="molecule type" value="Genomic_DNA"/>
</dbReference>
<name>A0A023CXB7_9LACO</name>
<dbReference type="GO" id="GO:0009401">
    <property type="term" value="P:phosphoenolpyruvate-dependent sugar phosphotransferase system"/>
    <property type="evidence" value="ECO:0007669"/>
    <property type="project" value="UniProtKB-KW"/>
</dbReference>
<feature type="transmembrane region" description="Helical" evidence="15">
    <location>
        <begin position="154"/>
        <end position="176"/>
    </location>
</feature>
<dbReference type="InterPro" id="IPR001996">
    <property type="entry name" value="PTS_IIB_1"/>
</dbReference>
<dbReference type="PROSITE" id="PS51103">
    <property type="entry name" value="PTS_EIIC_TYPE_1"/>
    <property type="match status" value="1"/>
</dbReference>
<dbReference type="PANTHER" id="PTHR30175">
    <property type="entry name" value="PHOSPHOTRANSFERASE SYSTEM TRANSPORT PROTEIN"/>
    <property type="match status" value="1"/>
</dbReference>
<evidence type="ECO:0000256" key="14">
    <source>
        <dbReference type="PROSITE-ProRule" id="PRU00421"/>
    </source>
</evidence>
<feature type="domain" description="PTS EIIB type-1" evidence="17">
    <location>
        <begin position="3"/>
        <end position="86"/>
    </location>
</feature>
<evidence type="ECO:0000256" key="6">
    <source>
        <dbReference type="ARBA" id="ARBA00022683"/>
    </source>
</evidence>
<keyword evidence="4" id="KW-0762">Sugar transport</keyword>
<evidence type="ECO:0000256" key="8">
    <source>
        <dbReference type="ARBA" id="ARBA00022777"/>
    </source>
</evidence>
<dbReference type="InterPro" id="IPR001127">
    <property type="entry name" value="PTS_EIIA_1_perm"/>
</dbReference>
<dbReference type="InterPro" id="IPR018113">
    <property type="entry name" value="PTrfase_EIIB_Cys"/>
</dbReference>
<dbReference type="STRING" id="1423806.FD15_GL000598"/>
<evidence type="ECO:0000256" key="1">
    <source>
        <dbReference type="ARBA" id="ARBA00004651"/>
    </source>
</evidence>
<dbReference type="Pfam" id="PF00367">
    <property type="entry name" value="PTS_EIIB"/>
    <property type="match status" value="1"/>
</dbReference>
<dbReference type="GO" id="GO:0016301">
    <property type="term" value="F:kinase activity"/>
    <property type="evidence" value="ECO:0007669"/>
    <property type="project" value="UniProtKB-KW"/>
</dbReference>
<sequence length="659" mass="70518">MEHREVAKRVLGYLGKDNIQAAAHCATRLRLVLKDDKKIDQDGLDQDQDVKGTFETNGQYQIIIGPGDVNKVYAELINLTGLKEATTDDIKRVSQENKKKNPVMDFLKMLSDIFIPIIPALVAGGLLMALNNVLTAENLFMTKSIVQAWPGLKGFSEMVNAMAAAPFTFLPILIAISATKRFGGNPYLGAAMGMVMVLPSLVNGNNVAAVVEAGKMPYWDVFGLHIAQAGYQGQVLPVLGVAYILAVLEKFFHRHLKGAFDFTFTPMLAIVITGFLTFTVVGPVLRGVSDGLTNGLVWLYTTTGWVGLGIFGLLYSTIVITGLHQTFPAIETQLLANLSKTGGSFIFPVASMANIAQGGATAAIFFATKDPKQKALASSSSVSALLGITEPAIFGVNLKLRFPFIIAAIAAGISSAFLGLFHVLSVAMGPASVIGFVSIATKSIGYFILCGVISFVIAFVATYLYALKALKKEAPKPAATQESDITATDTVRTANIQEEIIEAPVSGKVEDIAQVNDKVFSTEIMGKGIAIIPNNNEVHSPVAGTLTVSYPTHHAYGIKSENGAEILIHLGIDTVELDGKYFNSELEQGQRVDAGQLLGTFDYQKIKDAGYDPTVMVVVTNSKEYDAVERIAKDTVSHSKDLLALSVPTGNNDVATTLM</sequence>
<dbReference type="EC" id="2.7.1.211" evidence="11"/>
<dbReference type="PROSITE" id="PS00371">
    <property type="entry name" value="PTS_EIIA_TYPE_1_HIS"/>
    <property type="match status" value="1"/>
</dbReference>
<dbReference type="SUPFAM" id="SSF51261">
    <property type="entry name" value="Duplicated hybrid motif"/>
    <property type="match status" value="1"/>
</dbReference>
<feature type="transmembrane region" description="Helical" evidence="15">
    <location>
        <begin position="113"/>
        <end position="134"/>
    </location>
</feature>
<organism evidence="19 20">
    <name type="scientific">Liquorilactobacillus sucicola DSM 21376 = JCM 15457</name>
    <dbReference type="NCBI Taxonomy" id="1423806"/>
    <lineage>
        <taxon>Bacteria</taxon>
        <taxon>Bacillati</taxon>
        <taxon>Bacillota</taxon>
        <taxon>Bacilli</taxon>
        <taxon>Lactobacillales</taxon>
        <taxon>Lactobacillaceae</taxon>
        <taxon>Liquorilactobacillus</taxon>
    </lineage>
</organism>
<dbReference type="GO" id="GO:0015771">
    <property type="term" value="P:trehalose transport"/>
    <property type="evidence" value="ECO:0007669"/>
    <property type="project" value="TreeGrafter"/>
</dbReference>
<keyword evidence="6" id="KW-0598">Phosphotransferase system</keyword>
<evidence type="ECO:0000256" key="7">
    <source>
        <dbReference type="ARBA" id="ARBA00022692"/>
    </source>
</evidence>
<evidence type="ECO:0000256" key="13">
    <source>
        <dbReference type="ARBA" id="ARBA00048931"/>
    </source>
</evidence>
<dbReference type="InterPro" id="IPR050558">
    <property type="entry name" value="PTS_Sugar-Specific_Components"/>
</dbReference>
<evidence type="ECO:0000313" key="20">
    <source>
        <dbReference type="Proteomes" id="UP000050961"/>
    </source>
</evidence>
<feature type="transmembrane region" description="Helical" evidence="15">
    <location>
        <begin position="188"/>
        <end position="211"/>
    </location>
</feature>
<keyword evidence="20" id="KW-1185">Reference proteome</keyword>
<feature type="transmembrane region" description="Helical" evidence="15">
    <location>
        <begin position="231"/>
        <end position="252"/>
    </location>
</feature>
<feature type="transmembrane region" description="Helical" evidence="15">
    <location>
        <begin position="345"/>
        <end position="367"/>
    </location>
</feature>
<feature type="domain" description="PTS EIIC type-1" evidence="18">
    <location>
        <begin position="121"/>
        <end position="481"/>
    </location>
</feature>
<dbReference type="FunFam" id="2.70.70.10:FF:000001">
    <property type="entry name" value="PTS system glucose-specific IIA component"/>
    <property type="match status" value="1"/>
</dbReference>
<evidence type="ECO:0000256" key="9">
    <source>
        <dbReference type="ARBA" id="ARBA00022989"/>
    </source>
</evidence>
<keyword evidence="8" id="KW-0418">Kinase</keyword>
<dbReference type="InterPro" id="IPR010973">
    <property type="entry name" value="PTS_IIBC_sucr"/>
</dbReference>
<dbReference type="InterPro" id="IPR013013">
    <property type="entry name" value="PTS_EIIC_1"/>
</dbReference>
<dbReference type="GO" id="GO:0008982">
    <property type="term" value="F:protein-N(PI)-phosphohistidine-sugar phosphotransferase activity"/>
    <property type="evidence" value="ECO:0007669"/>
    <property type="project" value="InterPro"/>
</dbReference>
<proteinExistence type="predicted"/>
<dbReference type="InterPro" id="IPR036878">
    <property type="entry name" value="Glu_permease_IIB"/>
</dbReference>
<comment type="function">
    <text evidence="12">The phosphoenolpyruvate-dependent sugar phosphotransferase system (sugar PTS), a major carbohydrate active transport system, catalyzes the phosphorylation of incoming sugar substrates concomitantly with their translocation across the cell membrane. This system is involved in sucrose transport.</text>
</comment>
<evidence type="ECO:0000256" key="5">
    <source>
        <dbReference type="ARBA" id="ARBA00022679"/>
    </source>
</evidence>
<dbReference type="NCBIfam" id="TIGR00830">
    <property type="entry name" value="PTBA"/>
    <property type="match status" value="1"/>
</dbReference>
<evidence type="ECO:0000256" key="15">
    <source>
        <dbReference type="SAM" id="Phobius"/>
    </source>
</evidence>
<evidence type="ECO:0000256" key="10">
    <source>
        <dbReference type="ARBA" id="ARBA00023136"/>
    </source>
</evidence>
<comment type="caution">
    <text evidence="19">The sequence shown here is derived from an EMBL/GenBank/DDBJ whole genome shotgun (WGS) entry which is preliminary data.</text>
</comment>
<dbReference type="GO" id="GO:0005886">
    <property type="term" value="C:plasma membrane"/>
    <property type="evidence" value="ECO:0007669"/>
    <property type="project" value="UniProtKB-SubCell"/>
</dbReference>
<comment type="catalytic activity">
    <reaction evidence="13">
        <text>N(pros)-phospho-L-histidyl-[protein](out) + sucrose = sucrose 6(G)-phosphate(in) + L-histidyl-[protein]</text>
        <dbReference type="Rhea" id="RHEA:49236"/>
        <dbReference type="Rhea" id="RHEA-COMP:9745"/>
        <dbReference type="Rhea" id="RHEA-COMP:9746"/>
        <dbReference type="ChEBI" id="CHEBI:17992"/>
        <dbReference type="ChEBI" id="CHEBI:29979"/>
        <dbReference type="ChEBI" id="CHEBI:64837"/>
        <dbReference type="ChEBI" id="CHEBI:91002"/>
        <dbReference type="EC" id="2.7.1.211"/>
    </reaction>
</comment>
<keyword evidence="9 15" id="KW-1133">Transmembrane helix</keyword>
<dbReference type="Proteomes" id="UP000050961">
    <property type="component" value="Unassembled WGS sequence"/>
</dbReference>
<dbReference type="eggNOG" id="COG2190">
    <property type="taxonomic scope" value="Bacteria"/>
</dbReference>
<feature type="transmembrane region" description="Helical" evidence="15">
    <location>
        <begin position="404"/>
        <end position="424"/>
    </location>
</feature>
<protein>
    <recommendedName>
        <fullName evidence="11">protein-N(pi)-phosphohistidine--sucrose phosphotransferase</fullName>
        <ecNumber evidence="11">2.7.1.211</ecNumber>
    </recommendedName>
</protein>
<dbReference type="CDD" id="cd00212">
    <property type="entry name" value="PTS_IIB_glc"/>
    <property type="match status" value="1"/>
</dbReference>
<feature type="transmembrane region" description="Helical" evidence="15">
    <location>
        <begin position="264"/>
        <end position="285"/>
    </location>
</feature>
<evidence type="ECO:0000256" key="12">
    <source>
        <dbReference type="ARBA" id="ARBA00045139"/>
    </source>
</evidence>
<keyword evidence="2" id="KW-0813">Transport</keyword>
<dbReference type="NCBIfam" id="TIGR00826">
    <property type="entry name" value="EIIB_glc"/>
    <property type="match status" value="1"/>
</dbReference>
<feature type="active site" description="Phosphocysteine intermediate; for EIIB activity" evidence="14">
    <location>
        <position position="25"/>
    </location>
</feature>
<evidence type="ECO:0000256" key="4">
    <source>
        <dbReference type="ARBA" id="ARBA00022597"/>
    </source>
</evidence>
<keyword evidence="5" id="KW-0808">Transferase</keyword>
<dbReference type="PROSITE" id="PS51098">
    <property type="entry name" value="PTS_EIIB_TYPE_1"/>
    <property type="match status" value="1"/>
</dbReference>
<gene>
    <name evidence="19" type="ORF">FD15_GL000598</name>
</gene>
<keyword evidence="3" id="KW-1003">Cell membrane</keyword>
<keyword evidence="10 15" id="KW-0472">Membrane</keyword>
<feature type="domain" description="PTS EIIA type-1" evidence="16">
    <location>
        <begin position="517"/>
        <end position="621"/>
    </location>
</feature>
<accession>A0A023CXB7</accession>
<feature type="transmembrane region" description="Helical" evidence="15">
    <location>
        <begin position="305"/>
        <end position="324"/>
    </location>
</feature>
<dbReference type="InterPro" id="IPR011055">
    <property type="entry name" value="Dup_hybrid_motif"/>
</dbReference>
<dbReference type="eggNOG" id="COG1264">
    <property type="taxonomic scope" value="Bacteria"/>
</dbReference>
<dbReference type="SUPFAM" id="SSF55604">
    <property type="entry name" value="Glucose permease domain IIB"/>
    <property type="match status" value="1"/>
</dbReference>
<dbReference type="Pfam" id="PF02378">
    <property type="entry name" value="PTS_EIIC"/>
    <property type="match status" value="1"/>
</dbReference>
<evidence type="ECO:0000259" key="16">
    <source>
        <dbReference type="PROSITE" id="PS51093"/>
    </source>
</evidence>
<evidence type="ECO:0000256" key="3">
    <source>
        <dbReference type="ARBA" id="ARBA00022475"/>
    </source>
</evidence>
<dbReference type="Gene3D" id="2.70.70.10">
    <property type="entry name" value="Glucose Permease (Domain IIA)"/>
    <property type="match status" value="1"/>
</dbReference>
<keyword evidence="7 15" id="KW-0812">Transmembrane</keyword>
<dbReference type="InterPro" id="IPR003352">
    <property type="entry name" value="PTS_EIIC"/>
</dbReference>
<dbReference type="PROSITE" id="PS01035">
    <property type="entry name" value="PTS_EIIB_TYPE_1_CYS"/>
    <property type="match status" value="1"/>
</dbReference>
<dbReference type="PANTHER" id="PTHR30175:SF4">
    <property type="entry name" value="PTS SYSTEM TREHALOSE-SPECIFIC EIIBC COMPONENT"/>
    <property type="match status" value="1"/>
</dbReference>
<dbReference type="Pfam" id="PF00358">
    <property type="entry name" value="PTS_EIIA_1"/>
    <property type="match status" value="1"/>
</dbReference>
<dbReference type="RefSeq" id="WP_034988570.1">
    <property type="nucleotide sequence ID" value="NZ_AYZF01000008.1"/>
</dbReference>
<dbReference type="eggNOG" id="COG1263">
    <property type="taxonomic scope" value="Bacteria"/>
</dbReference>
<dbReference type="GO" id="GO:0090589">
    <property type="term" value="F:protein-phosphocysteine-trehalose phosphotransferase system transporter activity"/>
    <property type="evidence" value="ECO:0007669"/>
    <property type="project" value="TreeGrafter"/>
</dbReference>
<reference evidence="19 20" key="1">
    <citation type="journal article" date="2015" name="Genome Announc.">
        <title>Expanding the biotechnology potential of lactobacilli through comparative genomics of 213 strains and associated genera.</title>
        <authorList>
            <person name="Sun Z."/>
            <person name="Harris H.M."/>
            <person name="McCann A."/>
            <person name="Guo C."/>
            <person name="Argimon S."/>
            <person name="Zhang W."/>
            <person name="Yang X."/>
            <person name="Jeffery I.B."/>
            <person name="Cooney J.C."/>
            <person name="Kagawa T.F."/>
            <person name="Liu W."/>
            <person name="Song Y."/>
            <person name="Salvetti E."/>
            <person name="Wrobel A."/>
            <person name="Rasinkangas P."/>
            <person name="Parkhill J."/>
            <person name="Rea M.C."/>
            <person name="O'Sullivan O."/>
            <person name="Ritari J."/>
            <person name="Douillard F.P."/>
            <person name="Paul Ross R."/>
            <person name="Yang R."/>
            <person name="Briner A.E."/>
            <person name="Felis G.E."/>
            <person name="de Vos W.M."/>
            <person name="Barrangou R."/>
            <person name="Klaenhammer T.R."/>
            <person name="Caufield P.W."/>
            <person name="Cui Y."/>
            <person name="Zhang H."/>
            <person name="O'Toole P.W."/>
        </authorList>
    </citation>
    <scope>NUCLEOTIDE SEQUENCE [LARGE SCALE GENOMIC DNA]</scope>
    <source>
        <strain evidence="19 20">DSM 21376</strain>
    </source>
</reference>
<evidence type="ECO:0000256" key="2">
    <source>
        <dbReference type="ARBA" id="ARBA00022448"/>
    </source>
</evidence>